<dbReference type="InParanoid" id="A0A074YJG8"/>
<dbReference type="OMA" id="ARDHPRC"/>
<dbReference type="PANTHER" id="PTHR10644">
    <property type="entry name" value="DNA REPAIR/RNA PROCESSING CPSF FAMILY"/>
    <property type="match status" value="1"/>
</dbReference>
<dbReference type="STRING" id="1043005.A0A074YJG8"/>
<evidence type="ECO:0000313" key="5">
    <source>
        <dbReference type="Proteomes" id="UP000030641"/>
    </source>
</evidence>
<evidence type="ECO:0000259" key="3">
    <source>
        <dbReference type="Pfam" id="PF23726"/>
    </source>
</evidence>
<dbReference type="EMBL" id="KL584753">
    <property type="protein sequence ID" value="KEQ97953.1"/>
    <property type="molecule type" value="Genomic_DNA"/>
</dbReference>
<proteinExistence type="predicted"/>
<dbReference type="HOGENOM" id="CLU_003539_1_0_1"/>
<accession>A0A074YJG8</accession>
<organism evidence="4 5">
    <name type="scientific">Aureobasidium subglaciale (strain EXF-2481)</name>
    <name type="common">Aureobasidium pullulans var. subglaciale</name>
    <dbReference type="NCBI Taxonomy" id="1043005"/>
    <lineage>
        <taxon>Eukaryota</taxon>
        <taxon>Fungi</taxon>
        <taxon>Dikarya</taxon>
        <taxon>Ascomycota</taxon>
        <taxon>Pezizomycotina</taxon>
        <taxon>Dothideomycetes</taxon>
        <taxon>Dothideomycetidae</taxon>
        <taxon>Dothideales</taxon>
        <taxon>Saccotheciaceae</taxon>
        <taxon>Aureobasidium</taxon>
    </lineage>
</organism>
<dbReference type="Pfam" id="PF10433">
    <property type="entry name" value="Beta-prop_RSE1_1st"/>
    <property type="match status" value="1"/>
</dbReference>
<dbReference type="Pfam" id="PF23726">
    <property type="entry name" value="Beta-prop_RSE1_2nd"/>
    <property type="match status" value="1"/>
</dbReference>
<dbReference type="RefSeq" id="XP_013346178.1">
    <property type="nucleotide sequence ID" value="XM_013490724.1"/>
</dbReference>
<dbReference type="GeneID" id="25363756"/>
<evidence type="ECO:0000256" key="1">
    <source>
        <dbReference type="SAM" id="MobiDB-lite"/>
    </source>
</evidence>
<name>A0A074YJG8_AURSE</name>
<feature type="region of interest" description="Disordered" evidence="1">
    <location>
        <begin position="1"/>
        <end position="20"/>
    </location>
</feature>
<evidence type="ECO:0000259" key="2">
    <source>
        <dbReference type="Pfam" id="PF10433"/>
    </source>
</evidence>
<dbReference type="InterPro" id="IPR018846">
    <property type="entry name" value="Beta-prop_RSE1/DDB1/CPSF1_1st"/>
</dbReference>
<keyword evidence="5" id="KW-1185">Reference proteome</keyword>
<sequence>MSPQQPISENRQQESHGRIGLLSRTLVPTPTIRWILPARIRSPIKDDYLCIGRDFIQLWEIESEVNINLIATKHDFDGDIGGANIVGYFDSYESEFRKDSEEAKDCSDDSEAPMGPQMLTFTLVNSNQLYFLTASGKKNGEVIFRLSCIPIPKFTSPPRMIGNPVAVDPRSRALAVAAGERDVFICYTNPASLLSLGTQRWDNGFFPVSEVRIAHVQGTILLMDFLYPPSHDQDRVVLLMIVLYRGIVRPTWAEWSYSDEHKTSDMRLGQRIYSDSELPHMLIPLKGDAAFILATKKGITIFEHILTTAISSNRQGIDKTNPPRDYPPSTNKPAWAHWVRPRRNVEYEEEDYIYLISEDGNVYYVVFTQESPAEGVVINSVGSLKCHVDSACAPFGRSAQGDILIVHGASSEGCVWISDCRQAPTSYLEPNGGMHGYIVSQSPNWSGNFDLIAKSTSRGKLLPNSRDTLFAPSGRQPYGKITELRMGIEARIDHEVKNFQFGVVSHAWVLPVEQEDVFLVMLSGPGQTHILSIPQSPDDDLIQAEQIEPTGLDLQHSTLAAAIVYGCILQITEFAICSCHDSEDSSRIEQWPPGYKAVAAAIDENLCLAAVVLRKDARSEIRFFNVEEAEHETVSTSEIGKPTEIEDEVVSVAIHSTTFLTFIVAGTSGGALHIFRVSPRHGLELYLEHEISHNVENLEVLSACEDILILGKQTLAGQPVGLVVLCGLRGGSIYALELQANLDATIQIKSQQHYSLGLTSVRLKPGKTYSSAFATCGDGLFSISLKSTRTDSLSISDIYLTDKERGFQQEAIAALSLVPYAETSTISEALLVFSNDTCYVTSISRRRGVVPRNIRARGSPHTLIECKQSNFLVSAASYGWLRSPTTRAVRDVVQFSSGNWSCTYEMDIGFKIYAMAEWSVKRHVVIVVAAGRLSRPEDEIASRSDNGRLYLLQCPTVGESDNVAVLLKPSLFDSPVTAVATYGETGIVVCSGTKVYFLEYDTQAPKFRLKEICNFVMHSPGIRVTTSPPHIHVTTELDSTLTLQLVASPTDPSSRRLHNVARGDGARMSSSHTTINVTDGDDIASSFNLTSTMNCELVGLQIPDPNRPPAIATHDILFTAKLTRSVMRVVEANVRPPWKPAKAKGVLKDDLVGIATDGTIYGFAILDERTTNRLRWVQRLCQRNAEICPFTFSKPQTFTQNGFTKQIPVTLPPPGFDTASDIDMFANENTARRSRRYRPSDMHVDGDFLVRLLAQDGVELLTLILDTEAAKEAHDTISTWVRDNLESQKREVEALISEAAAVIDRWW</sequence>
<dbReference type="OrthoDB" id="20774at2759"/>
<reference evidence="4 5" key="1">
    <citation type="journal article" date="2014" name="BMC Genomics">
        <title>Genome sequencing of four Aureobasidium pullulans varieties: biotechnological potential, stress tolerance, and description of new species.</title>
        <authorList>
            <person name="Gostin Ar C."/>
            <person name="Ohm R.A."/>
            <person name="Kogej T."/>
            <person name="Sonjak S."/>
            <person name="Turk M."/>
            <person name="Zajc J."/>
            <person name="Zalar P."/>
            <person name="Grube M."/>
            <person name="Sun H."/>
            <person name="Han J."/>
            <person name="Sharma A."/>
            <person name="Chiniquy J."/>
            <person name="Ngan C.Y."/>
            <person name="Lipzen A."/>
            <person name="Barry K."/>
            <person name="Grigoriev I.V."/>
            <person name="Gunde-Cimerman N."/>
        </authorList>
    </citation>
    <scope>NUCLEOTIDE SEQUENCE [LARGE SCALE GENOMIC DNA]</scope>
    <source>
        <strain evidence="4 5">EXF-2481</strain>
    </source>
</reference>
<dbReference type="InterPro" id="IPR015943">
    <property type="entry name" value="WD40/YVTN_repeat-like_dom_sf"/>
</dbReference>
<dbReference type="InterPro" id="IPR050358">
    <property type="entry name" value="RSE1/DDB1/CFT1"/>
</dbReference>
<dbReference type="Proteomes" id="UP000030641">
    <property type="component" value="Unassembled WGS sequence"/>
</dbReference>
<feature type="domain" description="RSE1/DDB1/CPSF1 first beta-propeller" evidence="2">
    <location>
        <begin position="32"/>
        <end position="415"/>
    </location>
</feature>
<dbReference type="Gene3D" id="2.130.10.10">
    <property type="entry name" value="YVTN repeat-like/Quinoprotein amine dehydrogenase"/>
    <property type="match status" value="1"/>
</dbReference>
<feature type="domain" description="RSE1/DDB1/CPSF1 second beta-propeller" evidence="3">
    <location>
        <begin position="495"/>
        <end position="784"/>
    </location>
</feature>
<evidence type="ECO:0000313" key="4">
    <source>
        <dbReference type="EMBL" id="KEQ97953.1"/>
    </source>
</evidence>
<dbReference type="InterPro" id="IPR058543">
    <property type="entry name" value="Beta-prop_RSE1/DDB1/CPSF1_2nd"/>
</dbReference>
<feature type="compositionally biased region" description="Polar residues" evidence="1">
    <location>
        <begin position="1"/>
        <end position="10"/>
    </location>
</feature>
<protein>
    <submittedName>
        <fullName evidence="4">Uncharacterized protein</fullName>
    </submittedName>
</protein>
<gene>
    <name evidence="4" type="ORF">AUEXF2481DRAFT_2855</name>
</gene>